<keyword evidence="2 4" id="KW-0456">Lyase</keyword>
<dbReference type="PANTHER" id="PTHR31273">
    <property type="entry name" value="PHOSPHOKETOLASE-RELATED"/>
    <property type="match status" value="1"/>
</dbReference>
<dbReference type="Gene3D" id="3.40.50.920">
    <property type="match status" value="1"/>
</dbReference>
<dbReference type="Pfam" id="PF09363">
    <property type="entry name" value="XFP_C"/>
    <property type="match status" value="1"/>
</dbReference>
<evidence type="ECO:0000259" key="3">
    <source>
        <dbReference type="Pfam" id="PF09363"/>
    </source>
</evidence>
<dbReference type="Pfam" id="PF03894">
    <property type="entry name" value="XFP"/>
    <property type="match status" value="1"/>
</dbReference>
<evidence type="ECO:0000256" key="1">
    <source>
        <dbReference type="ARBA" id="ARBA00005623"/>
    </source>
</evidence>
<sequence length="236" mass="27049">MIRVYLPPDANCLLSVAHHCLKSRQYVNVIVAGKQPSLNYLAMDQAVLHCTRGLGIWEWASNDAGDPDVVMACCGDVPTLETLAAVDLLRRELPSLKVRVVNVVDLMRMEPDTVHPHGLPDAEFDSLFTRDRPVLFAYHGYPALIHRLTYRRHNHANLHVRGYNEEGTTTTPFDMVMLNDLDRFRLVMDVIDRVPGLASHAARLRQDMEDERERCRAYTRAHGEDPPEIRNWVWPY</sequence>
<dbReference type="SUPFAM" id="SSF52922">
    <property type="entry name" value="TK C-terminal domain-like"/>
    <property type="match status" value="1"/>
</dbReference>
<reference evidence="4" key="1">
    <citation type="submission" date="2013-08" db="EMBL/GenBank/DDBJ databases">
        <authorList>
            <person name="Mendez C."/>
            <person name="Richter M."/>
            <person name="Ferrer M."/>
            <person name="Sanchez J."/>
        </authorList>
    </citation>
    <scope>NUCLEOTIDE SEQUENCE</scope>
</reference>
<evidence type="ECO:0000313" key="4">
    <source>
        <dbReference type="EMBL" id="EQD71859.1"/>
    </source>
</evidence>
<dbReference type="InterPro" id="IPR005593">
    <property type="entry name" value="Xul5P/Fru6P_PKetolase"/>
</dbReference>
<dbReference type="PANTHER" id="PTHR31273:SF0">
    <property type="entry name" value="PHOSPHOKETOLASE-RELATED"/>
    <property type="match status" value="1"/>
</dbReference>
<evidence type="ECO:0000256" key="2">
    <source>
        <dbReference type="ARBA" id="ARBA00023239"/>
    </source>
</evidence>
<gene>
    <name evidence="4" type="ORF">B1B_04214</name>
</gene>
<comment type="similarity">
    <text evidence="1">Belongs to the XFP family.</text>
</comment>
<protein>
    <submittedName>
        <fullName evidence="4">Xylulose 5-phosphate/Fructose 6-phosphate phosphoketolase</fullName>
        <ecNumber evidence="4">4.1.2.-</ecNumber>
    </submittedName>
</protein>
<accession>T1CT87</accession>
<reference evidence="4" key="2">
    <citation type="journal article" date="2014" name="ISME J.">
        <title>Microbial stratification in low pH oxic and suboxic macroscopic growths along an acid mine drainage.</title>
        <authorList>
            <person name="Mendez-Garcia C."/>
            <person name="Mesa V."/>
            <person name="Sprenger R.R."/>
            <person name="Richter M."/>
            <person name="Diez M.S."/>
            <person name="Solano J."/>
            <person name="Bargiela R."/>
            <person name="Golyshina O.V."/>
            <person name="Manteca A."/>
            <person name="Ramos J.L."/>
            <person name="Gallego J.R."/>
            <person name="Llorente I."/>
            <person name="Martins Dos Santos V.A."/>
            <person name="Jensen O.N."/>
            <person name="Pelaez A.I."/>
            <person name="Sanchez J."/>
            <person name="Ferrer M."/>
        </authorList>
    </citation>
    <scope>NUCLEOTIDE SEQUENCE</scope>
</reference>
<dbReference type="AlphaFoldDB" id="T1CT87"/>
<feature type="domain" description="Xylulose 5-phosphate/Fructose 6-phosphate phosphoketolase C-terminal" evidence="3">
    <location>
        <begin position="34"/>
        <end position="234"/>
    </location>
</feature>
<dbReference type="InterPro" id="IPR009014">
    <property type="entry name" value="Transketo_C/PFOR_II"/>
</dbReference>
<dbReference type="Gene3D" id="3.40.50.970">
    <property type="match status" value="1"/>
</dbReference>
<dbReference type="EC" id="4.1.2.-" evidence="4"/>
<comment type="caution">
    <text evidence="4">The sequence shown here is derived from an EMBL/GenBank/DDBJ whole genome shotgun (WGS) entry which is preliminary data.</text>
</comment>
<dbReference type="GO" id="GO:0005975">
    <property type="term" value="P:carbohydrate metabolic process"/>
    <property type="evidence" value="ECO:0007669"/>
    <property type="project" value="InterPro"/>
</dbReference>
<dbReference type="EMBL" id="AUZY01002651">
    <property type="protein sequence ID" value="EQD71859.1"/>
    <property type="molecule type" value="Genomic_DNA"/>
</dbReference>
<name>T1CT87_9ZZZZ</name>
<organism evidence="4">
    <name type="scientific">mine drainage metagenome</name>
    <dbReference type="NCBI Taxonomy" id="410659"/>
    <lineage>
        <taxon>unclassified sequences</taxon>
        <taxon>metagenomes</taxon>
        <taxon>ecological metagenomes</taxon>
    </lineage>
</organism>
<dbReference type="InterPro" id="IPR018969">
    <property type="entry name" value="Xul5P/Fru6P_PKetolase_C"/>
</dbReference>
<dbReference type="GO" id="GO:0016832">
    <property type="term" value="F:aldehyde-lyase activity"/>
    <property type="evidence" value="ECO:0007669"/>
    <property type="project" value="InterPro"/>
</dbReference>
<proteinExistence type="inferred from homology"/>